<dbReference type="InterPro" id="IPR036291">
    <property type="entry name" value="NAD(P)-bd_dom_sf"/>
</dbReference>
<dbReference type="Pfam" id="PF00106">
    <property type="entry name" value="adh_short"/>
    <property type="match status" value="1"/>
</dbReference>
<evidence type="ECO:0000313" key="4">
    <source>
        <dbReference type="Proteomes" id="UP000028045"/>
    </source>
</evidence>
<dbReference type="SUPFAM" id="SSF51735">
    <property type="entry name" value="NAD(P)-binding Rossmann-fold domains"/>
    <property type="match status" value="1"/>
</dbReference>
<dbReference type="PRINTS" id="PR00081">
    <property type="entry name" value="GDHRDH"/>
</dbReference>
<dbReference type="OrthoDB" id="191139at2759"/>
<keyword evidence="4" id="KW-1185">Reference proteome</keyword>
<evidence type="ECO:0000256" key="1">
    <source>
        <dbReference type="ARBA" id="ARBA00006484"/>
    </source>
</evidence>
<dbReference type="GO" id="GO:0016491">
    <property type="term" value="F:oxidoreductase activity"/>
    <property type="evidence" value="ECO:0007669"/>
    <property type="project" value="UniProtKB-KW"/>
</dbReference>
<dbReference type="HOGENOM" id="CLU_010194_44_6_1"/>
<organism evidence="3 4">
    <name type="scientific">Stachybotrys chartarum (strain CBS 109288 / IBT 7711)</name>
    <name type="common">Toxic black mold</name>
    <name type="synonym">Stilbospora chartarum</name>
    <dbReference type="NCBI Taxonomy" id="1280523"/>
    <lineage>
        <taxon>Eukaryota</taxon>
        <taxon>Fungi</taxon>
        <taxon>Dikarya</taxon>
        <taxon>Ascomycota</taxon>
        <taxon>Pezizomycotina</taxon>
        <taxon>Sordariomycetes</taxon>
        <taxon>Hypocreomycetidae</taxon>
        <taxon>Hypocreales</taxon>
        <taxon>Stachybotryaceae</taxon>
        <taxon>Stachybotrys</taxon>
    </lineage>
</organism>
<evidence type="ECO:0000313" key="3">
    <source>
        <dbReference type="EMBL" id="KEY74687.1"/>
    </source>
</evidence>
<accession>A0A084BAV8</accession>
<dbReference type="EMBL" id="KL647495">
    <property type="protein sequence ID" value="KEY74687.1"/>
    <property type="molecule type" value="Genomic_DNA"/>
</dbReference>
<dbReference type="Gene3D" id="3.40.50.720">
    <property type="entry name" value="NAD(P)-binding Rossmann-like Domain"/>
    <property type="match status" value="1"/>
</dbReference>
<name>A0A084BAV8_STACB</name>
<sequence length="312" mass="33685">MSAAYDGYDPDTQVPDLSGRVILLTGGTSGVGLEAVLQFAKHNPAHLFFTGRNQASASAVIAKCPAGARVTFLECDFTSLASVRDAAVRFEAQAGGRLDVFVANAGIMAVPAGLTQDGVEVQFGVNHLGNAALLLRLLPLMLRTKERHPDADVRYVALTSLGYRGHPANGIDFATLHTEQTHLPLGSWSRYGQAKYANVVFAQELRRRHPQILSVAVHPGVVRTELVTRLPFWKRMLVNVTNPRGLMEPAQGACNTLWAATAPDVAGKLEGGARVALFEPVGRVHAGDKACFDEKIAKELWEWTEEKVGVKV</sequence>
<dbReference type="Proteomes" id="UP000028045">
    <property type="component" value="Unassembled WGS sequence"/>
</dbReference>
<dbReference type="AlphaFoldDB" id="A0A084BAV8"/>
<proteinExistence type="inferred from homology"/>
<comment type="similarity">
    <text evidence="1">Belongs to the short-chain dehydrogenases/reductases (SDR) family.</text>
</comment>
<protein>
    <submittedName>
        <fullName evidence="3">Uncharacterized protein</fullName>
    </submittedName>
</protein>
<reference evidence="3 4" key="1">
    <citation type="journal article" date="2014" name="BMC Genomics">
        <title>Comparative genome sequencing reveals chemotype-specific gene clusters in the toxigenic black mold Stachybotrys.</title>
        <authorList>
            <person name="Semeiks J."/>
            <person name="Borek D."/>
            <person name="Otwinowski Z."/>
            <person name="Grishin N.V."/>
        </authorList>
    </citation>
    <scope>NUCLEOTIDE SEQUENCE [LARGE SCALE GENOMIC DNA]</scope>
    <source>
        <strain evidence="4">CBS 109288 / IBT 7711</strain>
    </source>
</reference>
<dbReference type="PANTHER" id="PTHR24320">
    <property type="entry name" value="RETINOL DEHYDROGENASE"/>
    <property type="match status" value="1"/>
</dbReference>
<dbReference type="InterPro" id="IPR002347">
    <property type="entry name" value="SDR_fam"/>
</dbReference>
<dbReference type="PANTHER" id="PTHR24320:SF154">
    <property type="entry name" value="OXIDOREDUCTASE, SHORT-CHAIN DEHYDROGENASE_REDUCTASE FAMILY (AFU_ORTHOLOGUE AFUA_2G04560)"/>
    <property type="match status" value="1"/>
</dbReference>
<gene>
    <name evidence="3" type="ORF">S7711_05440</name>
</gene>
<evidence type="ECO:0000256" key="2">
    <source>
        <dbReference type="ARBA" id="ARBA00023002"/>
    </source>
</evidence>
<keyword evidence="2" id="KW-0560">Oxidoreductase</keyword>